<dbReference type="Pfam" id="PF02653">
    <property type="entry name" value="BPD_transp_2"/>
    <property type="match status" value="1"/>
</dbReference>
<dbReference type="EMBL" id="WXEY01000010">
    <property type="protein sequence ID" value="MZP30108.1"/>
    <property type="molecule type" value="Genomic_DNA"/>
</dbReference>
<evidence type="ECO:0000256" key="2">
    <source>
        <dbReference type="ARBA" id="ARBA00022475"/>
    </source>
</evidence>
<feature type="transmembrane region" description="Helical" evidence="6">
    <location>
        <begin position="75"/>
        <end position="98"/>
    </location>
</feature>
<dbReference type="GO" id="GO:0005886">
    <property type="term" value="C:plasma membrane"/>
    <property type="evidence" value="ECO:0007669"/>
    <property type="project" value="UniProtKB-SubCell"/>
</dbReference>
<feature type="transmembrane region" description="Helical" evidence="6">
    <location>
        <begin position="165"/>
        <end position="183"/>
    </location>
</feature>
<dbReference type="Proteomes" id="UP000463470">
    <property type="component" value="Unassembled WGS sequence"/>
</dbReference>
<evidence type="ECO:0000313" key="8">
    <source>
        <dbReference type="Proteomes" id="UP000463470"/>
    </source>
</evidence>
<keyword evidence="8" id="KW-1185">Reference proteome</keyword>
<protein>
    <submittedName>
        <fullName evidence="7">ABC transporter permease</fullName>
    </submittedName>
</protein>
<sequence>MHPDRVEKQGFTGRLRLSDWRFEKRGNTSTMVLVLVPVLSIVIGLIFSGLFIAATGKDPLKVYSLMLEGAFGSSYGISETVVKAIPLMLCSLAVSIAFRMQLWNIGAEGQLYMGAFGASWVALNYPDWPAFVLLPAMAIMGMVMGGLWGLLPAIPRAYLKVNETITTLLMNYIAILWVDYLVYGPWKDPNGFNFPITAPFSPSAILPSFGTSRIHTGLLLALITAAILYFVLRHTRWGFEIRVSGESPSAARYAGMNHVKNILMVMFISGALAGLAGMTEVSGITQRLQHGISPGYGYSAIIIAWLARLHPWAIVFVSFIFGGLLVGGYSIQTSGFPAATVSMLQGAILFFVVGGEIFVNYRLKTGGKEGR</sequence>
<accession>A0A845L8Q9</accession>
<evidence type="ECO:0000256" key="3">
    <source>
        <dbReference type="ARBA" id="ARBA00022692"/>
    </source>
</evidence>
<gene>
    <name evidence="7" type="ORF">GTO91_10355</name>
</gene>
<proteinExistence type="predicted"/>
<evidence type="ECO:0000256" key="4">
    <source>
        <dbReference type="ARBA" id="ARBA00022989"/>
    </source>
</evidence>
<comment type="caution">
    <text evidence="7">The sequence shown here is derived from an EMBL/GenBank/DDBJ whole genome shotgun (WGS) entry which is preliminary data.</text>
</comment>
<feature type="transmembrane region" description="Helical" evidence="6">
    <location>
        <begin position="31"/>
        <end position="55"/>
    </location>
</feature>
<reference evidence="7 8" key="1">
    <citation type="submission" date="2020-01" db="EMBL/GenBank/DDBJ databases">
        <title>Whole-genome sequence of Heliobacterium undosum DSM 13378.</title>
        <authorList>
            <person name="Kyndt J.A."/>
            <person name="Meyer T.E."/>
        </authorList>
    </citation>
    <scope>NUCLEOTIDE SEQUENCE [LARGE SCALE GENOMIC DNA]</scope>
    <source>
        <strain evidence="7 8">DSM 13378</strain>
    </source>
</reference>
<dbReference type="PANTHER" id="PTHR47089">
    <property type="entry name" value="ABC TRANSPORTER, PERMEASE PROTEIN"/>
    <property type="match status" value="1"/>
</dbReference>
<feature type="transmembrane region" description="Helical" evidence="6">
    <location>
        <begin position="291"/>
        <end position="307"/>
    </location>
</feature>
<comment type="subcellular location">
    <subcellularLocation>
        <location evidence="1">Cell membrane</location>
        <topology evidence="1">Multi-pass membrane protein</topology>
    </subcellularLocation>
</comment>
<feature type="transmembrane region" description="Helical" evidence="6">
    <location>
        <begin position="214"/>
        <end position="232"/>
    </location>
</feature>
<dbReference type="PANTHER" id="PTHR47089:SF1">
    <property type="entry name" value="GUANOSINE ABC TRANSPORTER PERMEASE PROTEIN NUPP"/>
    <property type="match status" value="1"/>
</dbReference>
<feature type="transmembrane region" description="Helical" evidence="6">
    <location>
        <begin position="343"/>
        <end position="363"/>
    </location>
</feature>
<dbReference type="CDD" id="cd06580">
    <property type="entry name" value="TM_PBP1_transp_TpRbsC_like"/>
    <property type="match status" value="1"/>
</dbReference>
<dbReference type="RefSeq" id="WP_161258643.1">
    <property type="nucleotide sequence ID" value="NZ_WXEY01000010.1"/>
</dbReference>
<dbReference type="OrthoDB" id="45037at2"/>
<feature type="transmembrane region" description="Helical" evidence="6">
    <location>
        <begin position="262"/>
        <end position="279"/>
    </location>
</feature>
<organism evidence="7 8">
    <name type="scientific">Heliomicrobium undosum</name>
    <dbReference type="NCBI Taxonomy" id="121734"/>
    <lineage>
        <taxon>Bacteria</taxon>
        <taxon>Bacillati</taxon>
        <taxon>Bacillota</taxon>
        <taxon>Clostridia</taxon>
        <taxon>Eubacteriales</taxon>
        <taxon>Heliobacteriaceae</taxon>
        <taxon>Heliomicrobium</taxon>
    </lineage>
</organism>
<keyword evidence="2" id="KW-1003">Cell membrane</keyword>
<evidence type="ECO:0000256" key="6">
    <source>
        <dbReference type="SAM" id="Phobius"/>
    </source>
</evidence>
<dbReference type="GO" id="GO:0022857">
    <property type="term" value="F:transmembrane transporter activity"/>
    <property type="evidence" value="ECO:0007669"/>
    <property type="project" value="InterPro"/>
</dbReference>
<dbReference type="InterPro" id="IPR001851">
    <property type="entry name" value="ABC_transp_permease"/>
</dbReference>
<keyword evidence="4 6" id="KW-1133">Transmembrane helix</keyword>
<keyword evidence="5 6" id="KW-0472">Membrane</keyword>
<feature type="transmembrane region" description="Helical" evidence="6">
    <location>
        <begin position="312"/>
        <end position="331"/>
    </location>
</feature>
<feature type="transmembrane region" description="Helical" evidence="6">
    <location>
        <begin position="132"/>
        <end position="153"/>
    </location>
</feature>
<keyword evidence="3 6" id="KW-0812">Transmembrane</keyword>
<dbReference type="AlphaFoldDB" id="A0A845L8Q9"/>
<evidence type="ECO:0000256" key="5">
    <source>
        <dbReference type="ARBA" id="ARBA00023136"/>
    </source>
</evidence>
<name>A0A845L8Q9_9FIRM</name>
<feature type="transmembrane region" description="Helical" evidence="6">
    <location>
        <begin position="110"/>
        <end position="126"/>
    </location>
</feature>
<evidence type="ECO:0000256" key="1">
    <source>
        <dbReference type="ARBA" id="ARBA00004651"/>
    </source>
</evidence>
<evidence type="ECO:0000313" key="7">
    <source>
        <dbReference type="EMBL" id="MZP30108.1"/>
    </source>
</evidence>